<evidence type="ECO:0000313" key="1">
    <source>
        <dbReference type="EMBL" id="CAF3034312.1"/>
    </source>
</evidence>
<reference evidence="1" key="1">
    <citation type="submission" date="2021-02" db="EMBL/GenBank/DDBJ databases">
        <authorList>
            <person name="Bekaert M."/>
        </authorList>
    </citation>
    <scope>NUCLEOTIDE SEQUENCE</scope>
    <source>
        <strain evidence="1">IoA-00</strain>
    </source>
</reference>
<proteinExistence type="predicted"/>
<accession>A0A7R8DBC9</accession>
<protein>
    <submittedName>
        <fullName evidence="1">(salmon louse) hypothetical protein</fullName>
    </submittedName>
</protein>
<dbReference type="AlphaFoldDB" id="A0A7R8DBC9"/>
<name>A0A7R8DBC9_LEPSM</name>
<evidence type="ECO:0000313" key="2">
    <source>
        <dbReference type="Proteomes" id="UP000675881"/>
    </source>
</evidence>
<dbReference type="Proteomes" id="UP000675881">
    <property type="component" value="Chromosome 9"/>
</dbReference>
<gene>
    <name evidence="1" type="ORF">LSAA_14965</name>
</gene>
<sequence>MGGSSIFTHRGGAWEEIEPSRRVRIGRVNRNSAGVRLPLSGVDRYEKNSSCKLLTRLWTHPQTLQHSWLDVVRRRHHTPSKCPTHENLWPLRGYTSPYQLPPRWEDAHQMANEENASACEISNPVKSLILKLNIDNIIVKRASLPVTTCGSFFVILMVYSKGLWSVLMVKDISLTLKVNVTGRSLSWPYWDSTTPSPAVMHPDFLMEIKLCSTKEDHINSTLFLVLKIDLSRSGYKIELDPKRSDFYSRGLDG</sequence>
<dbReference type="EMBL" id="HG994588">
    <property type="protein sequence ID" value="CAF3034312.1"/>
    <property type="molecule type" value="Genomic_DNA"/>
</dbReference>
<organism evidence="1 2">
    <name type="scientific">Lepeophtheirus salmonis</name>
    <name type="common">Salmon louse</name>
    <name type="synonym">Caligus salmonis</name>
    <dbReference type="NCBI Taxonomy" id="72036"/>
    <lineage>
        <taxon>Eukaryota</taxon>
        <taxon>Metazoa</taxon>
        <taxon>Ecdysozoa</taxon>
        <taxon>Arthropoda</taxon>
        <taxon>Crustacea</taxon>
        <taxon>Multicrustacea</taxon>
        <taxon>Hexanauplia</taxon>
        <taxon>Copepoda</taxon>
        <taxon>Siphonostomatoida</taxon>
        <taxon>Caligidae</taxon>
        <taxon>Lepeophtheirus</taxon>
    </lineage>
</organism>
<keyword evidence="2" id="KW-1185">Reference proteome</keyword>